<dbReference type="GO" id="GO:0004140">
    <property type="term" value="F:dephospho-CoA kinase activity"/>
    <property type="evidence" value="ECO:0007669"/>
    <property type="project" value="UniProtKB-UniRule"/>
</dbReference>
<dbReference type="AlphaFoldDB" id="A0A0R1RG21"/>
<gene>
    <name evidence="8" type="primary">coaE</name>
    <name evidence="10" type="ORF">FC70_GL000553</name>
</gene>
<evidence type="ECO:0000256" key="5">
    <source>
        <dbReference type="ARBA" id="ARBA00022777"/>
    </source>
</evidence>
<reference evidence="10 11" key="1">
    <citation type="journal article" date="2015" name="Genome Announc.">
        <title>Expanding the biotechnology potential of lactobacilli through comparative genomics of 213 strains and associated genera.</title>
        <authorList>
            <person name="Sun Z."/>
            <person name="Harris H.M."/>
            <person name="McCann A."/>
            <person name="Guo C."/>
            <person name="Argimon S."/>
            <person name="Zhang W."/>
            <person name="Yang X."/>
            <person name="Jeffery I.B."/>
            <person name="Cooney J.C."/>
            <person name="Kagawa T.F."/>
            <person name="Liu W."/>
            <person name="Song Y."/>
            <person name="Salvetti E."/>
            <person name="Wrobel A."/>
            <person name="Rasinkangas P."/>
            <person name="Parkhill J."/>
            <person name="Rea M.C."/>
            <person name="O'Sullivan O."/>
            <person name="Ritari J."/>
            <person name="Douillard F.P."/>
            <person name="Paul Ross R."/>
            <person name="Yang R."/>
            <person name="Briner A.E."/>
            <person name="Felis G.E."/>
            <person name="de Vos W.M."/>
            <person name="Barrangou R."/>
            <person name="Klaenhammer T.R."/>
            <person name="Caufield P.W."/>
            <person name="Cui Y."/>
            <person name="Zhang H."/>
            <person name="O'Toole P.W."/>
        </authorList>
    </citation>
    <scope>NUCLEOTIDE SEQUENCE [LARGE SCALE GENOMIC DNA]</scope>
    <source>
        <strain evidence="10 11">DSM 15707</strain>
    </source>
</reference>
<evidence type="ECO:0000256" key="4">
    <source>
        <dbReference type="ARBA" id="ARBA00022741"/>
    </source>
</evidence>
<dbReference type="NCBIfam" id="TIGR00152">
    <property type="entry name" value="dephospho-CoA kinase"/>
    <property type="match status" value="1"/>
</dbReference>
<evidence type="ECO:0000313" key="10">
    <source>
        <dbReference type="EMBL" id="KRL55968.1"/>
    </source>
</evidence>
<dbReference type="PROSITE" id="PS51219">
    <property type="entry name" value="DPCK"/>
    <property type="match status" value="1"/>
</dbReference>
<dbReference type="GO" id="GO:0005737">
    <property type="term" value="C:cytoplasm"/>
    <property type="evidence" value="ECO:0007669"/>
    <property type="project" value="UniProtKB-SubCell"/>
</dbReference>
<evidence type="ECO:0000256" key="6">
    <source>
        <dbReference type="ARBA" id="ARBA00022840"/>
    </source>
</evidence>
<keyword evidence="11" id="KW-1185">Reference proteome</keyword>
<comment type="function">
    <text evidence="8">Catalyzes the phosphorylation of the 3'-hydroxyl group of dephosphocoenzyme A to form coenzyme A.</text>
</comment>
<evidence type="ECO:0000256" key="1">
    <source>
        <dbReference type="ARBA" id="ARBA00009018"/>
    </source>
</evidence>
<dbReference type="KEGG" id="lol:LACOL_0742"/>
<comment type="pathway">
    <text evidence="8">Cofactor biosynthesis; coenzyme A biosynthesis; CoA from (R)-pantothenate: step 5/5.</text>
</comment>
<dbReference type="STRING" id="1423778.FC70_GL000553"/>
<keyword evidence="5 8" id="KW-0418">Kinase</keyword>
<dbReference type="SUPFAM" id="SSF52540">
    <property type="entry name" value="P-loop containing nucleoside triphosphate hydrolases"/>
    <property type="match status" value="1"/>
</dbReference>
<dbReference type="FunFam" id="3.40.50.300:FF:000991">
    <property type="entry name" value="Dephospho-CoA kinase"/>
    <property type="match status" value="1"/>
</dbReference>
<organism evidence="10 11">
    <name type="scientific">Paucilactobacillus oligofermentans DSM 15707 = LMG 22743</name>
    <dbReference type="NCBI Taxonomy" id="1423778"/>
    <lineage>
        <taxon>Bacteria</taxon>
        <taxon>Bacillati</taxon>
        <taxon>Bacillota</taxon>
        <taxon>Bacilli</taxon>
        <taxon>Lactobacillales</taxon>
        <taxon>Lactobacillaceae</taxon>
        <taxon>Paucilactobacillus</taxon>
    </lineage>
</organism>
<comment type="similarity">
    <text evidence="1 8">Belongs to the CoaE family.</text>
</comment>
<proteinExistence type="inferred from homology"/>
<dbReference type="OrthoDB" id="9812943at2"/>
<evidence type="ECO:0000256" key="7">
    <source>
        <dbReference type="ARBA" id="ARBA00022993"/>
    </source>
</evidence>
<keyword evidence="2 8" id="KW-0963">Cytoplasm</keyword>
<dbReference type="InterPro" id="IPR001977">
    <property type="entry name" value="Depp_CoAkinase"/>
</dbReference>
<dbReference type="PANTHER" id="PTHR10695">
    <property type="entry name" value="DEPHOSPHO-COA KINASE-RELATED"/>
    <property type="match status" value="1"/>
</dbReference>
<dbReference type="InterPro" id="IPR027417">
    <property type="entry name" value="P-loop_NTPase"/>
</dbReference>
<dbReference type="EC" id="2.7.1.24" evidence="8 9"/>
<evidence type="ECO:0000256" key="8">
    <source>
        <dbReference type="HAMAP-Rule" id="MF_00376"/>
    </source>
</evidence>
<accession>A0A0R1RG21</accession>
<dbReference type="RefSeq" id="WP_057889529.1">
    <property type="nucleotide sequence ID" value="NZ_AZFE01000030.1"/>
</dbReference>
<sequence>MNTMILGLTGSIATGKSTVSSFFRKMNIPVIDADVVARQVTAPNSVALLQIKNHFGDDAINDDGTMNRNYIAKQVFSDPAKLATLNKITAPLIRAGIIEQLEKYKTQSAKLVVLDMPLLYEQHYENIVDQVMVVYTTEELQLQRLMKRNSLTIKAAKQRIAAQITIDQKVQLADVVIDNSGYVAETKKQVVKWLEDQSFRNEE</sequence>
<comment type="caution">
    <text evidence="10">The sequence shown here is derived from an EMBL/GenBank/DDBJ whole genome shotgun (WGS) entry which is preliminary data.</text>
</comment>
<dbReference type="GO" id="GO:0015937">
    <property type="term" value="P:coenzyme A biosynthetic process"/>
    <property type="evidence" value="ECO:0007669"/>
    <property type="project" value="UniProtKB-UniRule"/>
</dbReference>
<keyword evidence="3 8" id="KW-0808">Transferase</keyword>
<dbReference type="Gene3D" id="3.40.50.300">
    <property type="entry name" value="P-loop containing nucleotide triphosphate hydrolases"/>
    <property type="match status" value="1"/>
</dbReference>
<dbReference type="Proteomes" id="UP000051697">
    <property type="component" value="Unassembled WGS sequence"/>
</dbReference>
<evidence type="ECO:0000256" key="9">
    <source>
        <dbReference type="NCBIfam" id="TIGR00152"/>
    </source>
</evidence>
<evidence type="ECO:0000256" key="2">
    <source>
        <dbReference type="ARBA" id="ARBA00022490"/>
    </source>
</evidence>
<keyword evidence="4 8" id="KW-0547">Nucleotide-binding</keyword>
<evidence type="ECO:0000256" key="3">
    <source>
        <dbReference type="ARBA" id="ARBA00022679"/>
    </source>
</evidence>
<keyword evidence="6 8" id="KW-0067">ATP-binding</keyword>
<dbReference type="UniPathway" id="UPA00241">
    <property type="reaction ID" value="UER00356"/>
</dbReference>
<comment type="subcellular location">
    <subcellularLocation>
        <location evidence="8">Cytoplasm</location>
    </subcellularLocation>
</comment>
<dbReference type="HAMAP" id="MF_00376">
    <property type="entry name" value="Dephospho_CoA_kinase"/>
    <property type="match status" value="1"/>
</dbReference>
<dbReference type="CDD" id="cd02022">
    <property type="entry name" value="DPCK"/>
    <property type="match status" value="1"/>
</dbReference>
<protein>
    <recommendedName>
        <fullName evidence="8 9">Dephospho-CoA kinase</fullName>
        <ecNumber evidence="8 9">2.7.1.24</ecNumber>
    </recommendedName>
    <alternativeName>
        <fullName evidence="8">Dephosphocoenzyme A kinase</fullName>
    </alternativeName>
</protein>
<dbReference type="PANTHER" id="PTHR10695:SF46">
    <property type="entry name" value="BIFUNCTIONAL COENZYME A SYNTHASE-RELATED"/>
    <property type="match status" value="1"/>
</dbReference>
<feature type="binding site" evidence="8">
    <location>
        <begin position="13"/>
        <end position="18"/>
    </location>
    <ligand>
        <name>ATP</name>
        <dbReference type="ChEBI" id="CHEBI:30616"/>
    </ligand>
</feature>
<dbReference type="EMBL" id="AZFE01000030">
    <property type="protein sequence ID" value="KRL55968.1"/>
    <property type="molecule type" value="Genomic_DNA"/>
</dbReference>
<evidence type="ECO:0000313" key="11">
    <source>
        <dbReference type="Proteomes" id="UP000051697"/>
    </source>
</evidence>
<comment type="catalytic activity">
    <reaction evidence="8">
        <text>3'-dephospho-CoA + ATP = ADP + CoA + H(+)</text>
        <dbReference type="Rhea" id="RHEA:18245"/>
        <dbReference type="ChEBI" id="CHEBI:15378"/>
        <dbReference type="ChEBI" id="CHEBI:30616"/>
        <dbReference type="ChEBI" id="CHEBI:57287"/>
        <dbReference type="ChEBI" id="CHEBI:57328"/>
        <dbReference type="ChEBI" id="CHEBI:456216"/>
        <dbReference type="EC" id="2.7.1.24"/>
    </reaction>
</comment>
<dbReference type="GO" id="GO:0005524">
    <property type="term" value="F:ATP binding"/>
    <property type="evidence" value="ECO:0007669"/>
    <property type="project" value="UniProtKB-UniRule"/>
</dbReference>
<keyword evidence="7 8" id="KW-0173">Coenzyme A biosynthesis</keyword>
<dbReference type="PATRIC" id="fig|1423778.4.peg.580"/>
<dbReference type="Pfam" id="PF01121">
    <property type="entry name" value="CoaE"/>
    <property type="match status" value="1"/>
</dbReference>
<name>A0A0R1RG21_9LACO</name>